<proteinExistence type="predicted"/>
<dbReference type="GO" id="GO:0003700">
    <property type="term" value="F:DNA-binding transcription factor activity"/>
    <property type="evidence" value="ECO:0007669"/>
    <property type="project" value="InterPro"/>
</dbReference>
<dbReference type="PRINTS" id="PR00035">
    <property type="entry name" value="HTHGNTR"/>
</dbReference>
<reference evidence="5 6" key="1">
    <citation type="submission" date="2019-07" db="EMBL/GenBank/DDBJ databases">
        <title>Qingshengfaniella alkalisoli gen. nov., sp. nov., isolated from saline soil.</title>
        <authorList>
            <person name="Xu L."/>
            <person name="Huang X.-X."/>
            <person name="Sun J.-Q."/>
        </authorList>
    </citation>
    <scope>NUCLEOTIDE SEQUENCE [LARGE SCALE GENOMIC DNA]</scope>
    <source>
        <strain evidence="5 6">DSM 27279</strain>
    </source>
</reference>
<dbReference type="SMART" id="SM00345">
    <property type="entry name" value="HTH_GNTR"/>
    <property type="match status" value="1"/>
</dbReference>
<dbReference type="InterPro" id="IPR036388">
    <property type="entry name" value="WH-like_DNA-bd_sf"/>
</dbReference>
<dbReference type="Pfam" id="PF07729">
    <property type="entry name" value="FCD"/>
    <property type="match status" value="1"/>
</dbReference>
<comment type="caution">
    <text evidence="5">The sequence shown here is derived from an EMBL/GenBank/DDBJ whole genome shotgun (WGS) entry which is preliminary data.</text>
</comment>
<dbReference type="InterPro" id="IPR000524">
    <property type="entry name" value="Tscrpt_reg_HTH_GntR"/>
</dbReference>
<organism evidence="5 6">
    <name type="scientific">Verticiella sediminum</name>
    <dbReference type="NCBI Taxonomy" id="1247510"/>
    <lineage>
        <taxon>Bacteria</taxon>
        <taxon>Pseudomonadati</taxon>
        <taxon>Pseudomonadota</taxon>
        <taxon>Betaproteobacteria</taxon>
        <taxon>Burkholderiales</taxon>
        <taxon>Alcaligenaceae</taxon>
        <taxon>Verticiella</taxon>
    </lineage>
</organism>
<dbReference type="SUPFAM" id="SSF46785">
    <property type="entry name" value="Winged helix' DNA-binding domain"/>
    <property type="match status" value="1"/>
</dbReference>
<dbReference type="InterPro" id="IPR036390">
    <property type="entry name" value="WH_DNA-bd_sf"/>
</dbReference>
<dbReference type="PANTHER" id="PTHR43537">
    <property type="entry name" value="TRANSCRIPTIONAL REGULATOR, GNTR FAMILY"/>
    <property type="match status" value="1"/>
</dbReference>
<dbReference type="Proteomes" id="UP000318405">
    <property type="component" value="Unassembled WGS sequence"/>
</dbReference>
<dbReference type="AlphaFoldDB" id="A0A556AGA3"/>
<sequence length="260" mass="29243">MRILDTPDIPDWHRLAEDWRRHIPPPRPVARTIPEQIADDLGAALVAGQYGDGERLPEQELADAFRVSRGPVREALRLLERRGLVSVVPRRGAQARGVTLAAIADLFNVRTALCALGARQAALVGEQAYCDTLERRIEDMQSHEEDDSLAVRFATDTSRAARTVVAASHNVPAIQLMAELSEQTVWRVIWTYPLDYRTRQRRLEHKSLYRQLHGALLAGDPDAAEHYMRRTLESTRDSAIETLSKLRGEQVPADRLPHTA</sequence>
<dbReference type="EMBL" id="VLTJ01000032">
    <property type="protein sequence ID" value="TSH91903.1"/>
    <property type="molecule type" value="Genomic_DNA"/>
</dbReference>
<dbReference type="PROSITE" id="PS50949">
    <property type="entry name" value="HTH_GNTR"/>
    <property type="match status" value="1"/>
</dbReference>
<evidence type="ECO:0000256" key="1">
    <source>
        <dbReference type="ARBA" id="ARBA00023015"/>
    </source>
</evidence>
<dbReference type="Gene3D" id="1.20.120.530">
    <property type="entry name" value="GntR ligand-binding domain-like"/>
    <property type="match status" value="1"/>
</dbReference>
<evidence type="ECO:0000259" key="4">
    <source>
        <dbReference type="PROSITE" id="PS50949"/>
    </source>
</evidence>
<keyword evidence="3" id="KW-0804">Transcription</keyword>
<dbReference type="InterPro" id="IPR008920">
    <property type="entry name" value="TF_FadR/GntR_C"/>
</dbReference>
<dbReference type="InterPro" id="IPR011711">
    <property type="entry name" value="GntR_C"/>
</dbReference>
<name>A0A556AGA3_9BURK</name>
<dbReference type="SUPFAM" id="SSF48008">
    <property type="entry name" value="GntR ligand-binding domain-like"/>
    <property type="match status" value="1"/>
</dbReference>
<gene>
    <name evidence="5" type="ORF">FOZ76_17750</name>
</gene>
<dbReference type="CDD" id="cd07377">
    <property type="entry name" value="WHTH_GntR"/>
    <property type="match status" value="1"/>
</dbReference>
<dbReference type="PANTHER" id="PTHR43537:SF5">
    <property type="entry name" value="UXU OPERON TRANSCRIPTIONAL REGULATOR"/>
    <property type="match status" value="1"/>
</dbReference>
<keyword evidence="6" id="KW-1185">Reference proteome</keyword>
<evidence type="ECO:0000313" key="6">
    <source>
        <dbReference type="Proteomes" id="UP000318405"/>
    </source>
</evidence>
<accession>A0A556AGA3</accession>
<dbReference type="GO" id="GO:0003677">
    <property type="term" value="F:DNA binding"/>
    <property type="evidence" value="ECO:0007669"/>
    <property type="project" value="UniProtKB-KW"/>
</dbReference>
<keyword evidence="2" id="KW-0238">DNA-binding</keyword>
<dbReference type="Pfam" id="PF00392">
    <property type="entry name" value="GntR"/>
    <property type="match status" value="1"/>
</dbReference>
<dbReference type="OrthoDB" id="8680857at2"/>
<evidence type="ECO:0000256" key="2">
    <source>
        <dbReference type="ARBA" id="ARBA00023125"/>
    </source>
</evidence>
<evidence type="ECO:0000313" key="5">
    <source>
        <dbReference type="EMBL" id="TSH91903.1"/>
    </source>
</evidence>
<dbReference type="Gene3D" id="1.10.10.10">
    <property type="entry name" value="Winged helix-like DNA-binding domain superfamily/Winged helix DNA-binding domain"/>
    <property type="match status" value="1"/>
</dbReference>
<feature type="domain" description="HTH gntR-type" evidence="4">
    <location>
        <begin position="31"/>
        <end position="98"/>
    </location>
</feature>
<keyword evidence="1" id="KW-0805">Transcription regulation</keyword>
<protein>
    <submittedName>
        <fullName evidence="5">GntR family transcriptional regulator</fullName>
    </submittedName>
</protein>
<dbReference type="RefSeq" id="WP_143949629.1">
    <property type="nucleotide sequence ID" value="NZ_BAABMB010000001.1"/>
</dbReference>
<evidence type="ECO:0000256" key="3">
    <source>
        <dbReference type="ARBA" id="ARBA00023163"/>
    </source>
</evidence>
<dbReference type="SMART" id="SM00895">
    <property type="entry name" value="FCD"/>
    <property type="match status" value="1"/>
</dbReference>